<organism evidence="1 2">
    <name type="scientific">Diphasiastrum complanatum</name>
    <name type="common">Issler's clubmoss</name>
    <name type="synonym">Lycopodium complanatum</name>
    <dbReference type="NCBI Taxonomy" id="34168"/>
    <lineage>
        <taxon>Eukaryota</taxon>
        <taxon>Viridiplantae</taxon>
        <taxon>Streptophyta</taxon>
        <taxon>Embryophyta</taxon>
        <taxon>Tracheophyta</taxon>
        <taxon>Lycopodiopsida</taxon>
        <taxon>Lycopodiales</taxon>
        <taxon>Lycopodiaceae</taxon>
        <taxon>Lycopodioideae</taxon>
        <taxon>Diphasiastrum</taxon>
    </lineage>
</organism>
<sequence length="775" mass="87125">MAIRIIKVTGRIRDLCSQAALVVLGVVLLPSLRPQALESRLLDMQEQLQRLGLSIATQNAFRGSVDQNIRGFYQIKTQVDKISVSAWNTDFGATTATGASSSLMIPGEVEEEDLVLLQPVPKLVFGLDSLTKRLQELVLQSEFNGESYGCVGVWGPGWAGKTLLAQVVHNSTEIQNHFGSGFVHWLTIGRNPSIHALYSTLSKSIVRVTEHSVDTSIEDFKRQLFWFWFCFGKASRTKTKVVHAFGGVENVPEELQGFARSIAKECKGLPLALKVIGGAMVGKRTPHEWKAVLSKLKNSHMPDVNAERELFERLELSYDDLQKVDPRSKHCFLYFAAFREDAFVEQEDLFRLWICDKMVGDDPMDDAYYLVGLLIGRSLIEFCFSSDQGSSRCKIHDVLRDLALHILERNRPEHERDSLFRTGRDLKELPREWMTGNNSCSPTLAARRISLMGNQLTTLPPKLRASCLHTLLLRGNPIQVLPGRLLSDLGNLMVLDLSKNLQRKSLPNSIGILELLVYLNLSRTSIKKLPDSVSNHKSLEIIDLSYCTRLQCLPVGITDLRSLKFLYLTQCVIATADGGMWKRQGLPVCNLISRPMTLISRASLEDVCQLSSLQELSVSCFDFDLPMPTALSRLVKFRQLTIKNFRRCRSLPAEMQSLAELETIVLSYFDNLVRLPDWITSFVNLKRLEVDNCANLSHIPALDALPQRMEVRLMRCESLKELPTSFTRAGAFPLLHTLEVNACSLLAFPALENGTMPKLVELDLFVNDYMKESVG</sequence>
<evidence type="ECO:0000313" key="1">
    <source>
        <dbReference type="EMBL" id="KAJ7563038.1"/>
    </source>
</evidence>
<dbReference type="Proteomes" id="UP001162992">
    <property type="component" value="Chromosome 3"/>
</dbReference>
<evidence type="ECO:0000313" key="2">
    <source>
        <dbReference type="Proteomes" id="UP001162992"/>
    </source>
</evidence>
<protein>
    <submittedName>
        <fullName evidence="1">Uncharacterized protein</fullName>
    </submittedName>
</protein>
<dbReference type="EMBL" id="CM055094">
    <property type="protein sequence ID" value="KAJ7563038.1"/>
    <property type="molecule type" value="Genomic_DNA"/>
</dbReference>
<comment type="caution">
    <text evidence="1">The sequence shown here is derived from an EMBL/GenBank/DDBJ whole genome shotgun (WGS) entry which is preliminary data.</text>
</comment>
<name>A0ACC2E8U5_DIPCM</name>
<accession>A0ACC2E8U5</accession>
<gene>
    <name evidence="1" type="ORF">O6H91_03G094400</name>
</gene>
<proteinExistence type="predicted"/>
<keyword evidence="2" id="KW-1185">Reference proteome</keyword>
<reference evidence="2" key="1">
    <citation type="journal article" date="2024" name="Proc. Natl. Acad. Sci. U.S.A.">
        <title>Extraordinary preservation of gene collinearity over three hundred million years revealed in homosporous lycophytes.</title>
        <authorList>
            <person name="Li C."/>
            <person name="Wickell D."/>
            <person name="Kuo L.Y."/>
            <person name="Chen X."/>
            <person name="Nie B."/>
            <person name="Liao X."/>
            <person name="Peng D."/>
            <person name="Ji J."/>
            <person name="Jenkins J."/>
            <person name="Williams M."/>
            <person name="Shu S."/>
            <person name="Plott C."/>
            <person name="Barry K."/>
            <person name="Rajasekar S."/>
            <person name="Grimwood J."/>
            <person name="Han X."/>
            <person name="Sun S."/>
            <person name="Hou Z."/>
            <person name="He W."/>
            <person name="Dai G."/>
            <person name="Sun C."/>
            <person name="Schmutz J."/>
            <person name="Leebens-Mack J.H."/>
            <person name="Li F.W."/>
            <person name="Wang L."/>
        </authorList>
    </citation>
    <scope>NUCLEOTIDE SEQUENCE [LARGE SCALE GENOMIC DNA]</scope>
    <source>
        <strain evidence="2">cv. PW_Plant_1</strain>
    </source>
</reference>